<feature type="compositionally biased region" description="Basic and acidic residues" evidence="1">
    <location>
        <begin position="141"/>
        <end position="170"/>
    </location>
</feature>
<evidence type="ECO:0000313" key="3">
    <source>
        <dbReference type="Proteomes" id="UP000053617"/>
    </source>
</evidence>
<feature type="region of interest" description="Disordered" evidence="1">
    <location>
        <begin position="18"/>
        <end position="252"/>
    </location>
</feature>
<feature type="compositionally biased region" description="Polar residues" evidence="1">
    <location>
        <begin position="383"/>
        <end position="394"/>
    </location>
</feature>
<feature type="compositionally biased region" description="Basic and acidic residues" evidence="1">
    <location>
        <begin position="304"/>
        <end position="318"/>
    </location>
</feature>
<feature type="region of interest" description="Disordered" evidence="1">
    <location>
        <begin position="265"/>
        <end position="370"/>
    </location>
</feature>
<dbReference type="VEuPathDB" id="FungiDB:Z518_03285"/>
<dbReference type="EMBL" id="KN847476">
    <property type="protein sequence ID" value="KIX08629.1"/>
    <property type="molecule type" value="Genomic_DNA"/>
</dbReference>
<gene>
    <name evidence="2" type="ORF">Z518_03285</name>
</gene>
<feature type="compositionally biased region" description="Low complexity" evidence="1">
    <location>
        <begin position="653"/>
        <end position="677"/>
    </location>
</feature>
<feature type="compositionally biased region" description="Low complexity" evidence="1">
    <location>
        <begin position="602"/>
        <end position="619"/>
    </location>
</feature>
<evidence type="ECO:0000256" key="1">
    <source>
        <dbReference type="SAM" id="MobiDB-lite"/>
    </source>
</evidence>
<feature type="compositionally biased region" description="Acidic residues" evidence="1">
    <location>
        <begin position="237"/>
        <end position="248"/>
    </location>
</feature>
<feature type="region of interest" description="Disordered" evidence="1">
    <location>
        <begin position="383"/>
        <end position="583"/>
    </location>
</feature>
<feature type="compositionally biased region" description="Polar residues" evidence="1">
    <location>
        <begin position="269"/>
        <end position="287"/>
    </location>
</feature>
<dbReference type="GeneID" id="25291356"/>
<dbReference type="STRING" id="1442369.A0A0D2IRL8"/>
<feature type="compositionally biased region" description="Basic and acidic residues" evidence="1">
    <location>
        <begin position="543"/>
        <end position="552"/>
    </location>
</feature>
<feature type="compositionally biased region" description="Pro residues" evidence="1">
    <location>
        <begin position="485"/>
        <end position="499"/>
    </location>
</feature>
<feature type="compositionally biased region" description="Basic and acidic residues" evidence="1">
    <location>
        <begin position="178"/>
        <end position="190"/>
    </location>
</feature>
<dbReference type="OrthoDB" id="2504266at2759"/>
<proteinExistence type="predicted"/>
<evidence type="ECO:0000313" key="2">
    <source>
        <dbReference type="EMBL" id="KIX08629.1"/>
    </source>
</evidence>
<feature type="compositionally biased region" description="Polar residues" evidence="1">
    <location>
        <begin position="516"/>
        <end position="535"/>
    </location>
</feature>
<feature type="compositionally biased region" description="Basic and acidic residues" evidence="1">
    <location>
        <begin position="199"/>
        <end position="236"/>
    </location>
</feature>
<dbReference type="InterPro" id="IPR046784">
    <property type="entry name" value="Eap1"/>
</dbReference>
<feature type="compositionally biased region" description="Pro residues" evidence="1">
    <location>
        <begin position="690"/>
        <end position="712"/>
    </location>
</feature>
<feature type="compositionally biased region" description="Basic and acidic residues" evidence="1">
    <location>
        <begin position="105"/>
        <end position="132"/>
    </location>
</feature>
<sequence>MSGIYSVEDLLKLRASPLICRPPNLPPIEEWMGTQDTSNRRPAIRGKPDEPSVPNETFQKRPTLLDNQRRTTTDPDRIVLGPPRRSFASSNARAAGKTQEGSEESNSKDSSSFHERSRNGDESESRPYERRATQSNGRFGNRQDSEDAETENRRDYDRRFKWAGRDRSDQNLEDDHEDLTRTGFRRDTHSRAKLSQSWFKKDTGDGESRRDTDKSQDWRSGRGRDRDWDRSVKAEADPEWMDSTEPDEPFQVHTQEDFQRWKEKMKAGGTTSLDKTESGVTTSPTDNVQEKPAKKVVPVEPDDSMDKFFARFEAKGTEQKTGAGKVHGKTRFASLFSPPAEQNKQVEAPPMPTAERPSSAQIPSSTDADQAGFARILEMLQTRSNNPTPQNQDTAKPRTPLHAGGTGSKAEPEARPSSQDFLSLLGAQNAPRQSEPAQSQPPPNHERYAEPRSPTEQPPHTRQQSSINKDEVLLNLLRQASLAPKPQPPPPPPPPPPPAHQQSEMGAGARMPGLNDPNSRSRGQMISPVQGQGQVQDPIMMMQRRETGRSMFDESPISMYQNEPGPREALSRRPTNGTQPGFTDDAMMAMLRTQRLMPPPQHQGLPPGLQRPPGLDQLPRPNPTWPSQPPPRQPSLPPGLSNVPRGVPSSSFMQTQQITNQQNMQQQPQQQRPQQQRKYTGDSVSTPGVPNLPPVMYPPPGFIGAGPPPGFPGHPARYQAESAPPQGISRVFMDMYGEIGGRGLGLRGGTGNGGMPPYR</sequence>
<accession>A0A0D2IRL8</accession>
<organism evidence="2 3">
    <name type="scientific">Rhinocladiella mackenziei CBS 650.93</name>
    <dbReference type="NCBI Taxonomy" id="1442369"/>
    <lineage>
        <taxon>Eukaryota</taxon>
        <taxon>Fungi</taxon>
        <taxon>Dikarya</taxon>
        <taxon>Ascomycota</taxon>
        <taxon>Pezizomycotina</taxon>
        <taxon>Eurotiomycetes</taxon>
        <taxon>Chaetothyriomycetidae</taxon>
        <taxon>Chaetothyriales</taxon>
        <taxon>Herpotrichiellaceae</taxon>
        <taxon>Rhinocladiella</taxon>
    </lineage>
</organism>
<reference evidence="2 3" key="1">
    <citation type="submission" date="2015-01" db="EMBL/GenBank/DDBJ databases">
        <title>The Genome Sequence of Rhinocladiella mackenzie CBS 650.93.</title>
        <authorList>
            <consortium name="The Broad Institute Genomics Platform"/>
            <person name="Cuomo C."/>
            <person name="de Hoog S."/>
            <person name="Gorbushina A."/>
            <person name="Stielow B."/>
            <person name="Teixiera M."/>
            <person name="Abouelleil A."/>
            <person name="Chapman S.B."/>
            <person name="Priest M."/>
            <person name="Young S.K."/>
            <person name="Wortman J."/>
            <person name="Nusbaum C."/>
            <person name="Birren B."/>
        </authorList>
    </citation>
    <scope>NUCLEOTIDE SEQUENCE [LARGE SCALE GENOMIC DNA]</scope>
    <source>
        <strain evidence="2 3">CBS 650.93</strain>
    </source>
</reference>
<feature type="compositionally biased region" description="Basic and acidic residues" evidence="1">
    <location>
        <begin position="67"/>
        <end position="77"/>
    </location>
</feature>
<feature type="compositionally biased region" description="Low complexity" evidence="1">
    <location>
        <begin position="84"/>
        <end position="95"/>
    </location>
</feature>
<keyword evidence="3" id="KW-1185">Reference proteome</keyword>
<dbReference type="Pfam" id="PF20566">
    <property type="entry name" value="Eap1"/>
    <property type="match status" value="1"/>
</dbReference>
<feature type="compositionally biased region" description="Polar residues" evidence="1">
    <location>
        <begin position="454"/>
        <end position="467"/>
    </location>
</feature>
<dbReference type="RefSeq" id="XP_013275765.1">
    <property type="nucleotide sequence ID" value="XM_013420311.1"/>
</dbReference>
<name>A0A0D2IRL8_9EURO</name>
<feature type="compositionally biased region" description="Pro residues" evidence="1">
    <location>
        <begin position="620"/>
        <end position="637"/>
    </location>
</feature>
<dbReference type="HOGENOM" id="CLU_009271_1_0_1"/>
<feature type="compositionally biased region" description="Polar residues" evidence="1">
    <location>
        <begin position="356"/>
        <end position="368"/>
    </location>
</feature>
<dbReference type="AlphaFoldDB" id="A0A0D2IRL8"/>
<dbReference type="Proteomes" id="UP000053617">
    <property type="component" value="Unassembled WGS sequence"/>
</dbReference>
<feature type="region of interest" description="Disordered" evidence="1">
    <location>
        <begin position="597"/>
        <end position="721"/>
    </location>
</feature>
<protein>
    <submittedName>
        <fullName evidence="2">Uncharacterized protein</fullName>
    </submittedName>
</protein>